<proteinExistence type="predicted"/>
<name>A0ABQ2L498_9BACL</name>
<comment type="caution">
    <text evidence="2">The sequence shown here is derived from an EMBL/GenBank/DDBJ whole genome shotgun (WGS) entry which is preliminary data.</text>
</comment>
<keyword evidence="3" id="KW-1185">Reference proteome</keyword>
<dbReference type="PANTHER" id="PTHR10885:SF0">
    <property type="entry name" value="ISOPENTENYL-DIPHOSPHATE DELTA-ISOMERASE"/>
    <property type="match status" value="1"/>
</dbReference>
<dbReference type="EMBL" id="BMLN01000006">
    <property type="protein sequence ID" value="GGO02360.1"/>
    <property type="molecule type" value="Genomic_DNA"/>
</dbReference>
<reference evidence="3" key="1">
    <citation type="journal article" date="2019" name="Int. J. Syst. Evol. Microbiol.">
        <title>The Global Catalogue of Microorganisms (GCM) 10K type strain sequencing project: providing services to taxonomists for standard genome sequencing and annotation.</title>
        <authorList>
            <consortium name="The Broad Institute Genomics Platform"/>
            <consortium name="The Broad Institute Genome Sequencing Center for Infectious Disease"/>
            <person name="Wu L."/>
            <person name="Ma J."/>
        </authorList>
    </citation>
    <scope>NUCLEOTIDE SEQUENCE [LARGE SCALE GENOMIC DNA]</scope>
    <source>
        <strain evidence="3">CGMCC 1.6964</strain>
    </source>
</reference>
<dbReference type="PANTHER" id="PTHR10885">
    <property type="entry name" value="ISOPENTENYL-DIPHOSPHATE DELTA-ISOMERASE"/>
    <property type="match status" value="1"/>
</dbReference>
<protein>
    <submittedName>
        <fullName evidence="2">Nudix hydrolase</fullName>
    </submittedName>
</protein>
<dbReference type="GO" id="GO:0016787">
    <property type="term" value="F:hydrolase activity"/>
    <property type="evidence" value="ECO:0007669"/>
    <property type="project" value="UniProtKB-KW"/>
</dbReference>
<dbReference type="Proteomes" id="UP000606653">
    <property type="component" value="Unassembled WGS sequence"/>
</dbReference>
<keyword evidence="2" id="KW-0378">Hydrolase</keyword>
<evidence type="ECO:0000313" key="2">
    <source>
        <dbReference type="EMBL" id="GGO02360.1"/>
    </source>
</evidence>
<dbReference type="Pfam" id="PF00293">
    <property type="entry name" value="NUDIX"/>
    <property type="match status" value="1"/>
</dbReference>
<dbReference type="PROSITE" id="PS51462">
    <property type="entry name" value="NUDIX"/>
    <property type="match status" value="1"/>
</dbReference>
<dbReference type="SUPFAM" id="SSF55811">
    <property type="entry name" value="Nudix"/>
    <property type="match status" value="1"/>
</dbReference>
<dbReference type="RefSeq" id="WP_018976368.1">
    <property type="nucleotide sequence ID" value="NZ_BMLN01000006.1"/>
</dbReference>
<dbReference type="InterPro" id="IPR000086">
    <property type="entry name" value="NUDIX_hydrolase_dom"/>
</dbReference>
<sequence length="208" mass="24498">MSVTEILDVFNDKHEHTGTASRSEVHRQGLWHQVFHCWVVSGSREEGWKLLFQLRHPDKETFPDKLDTSSAGHLLAGEGPREGMRELEEELGLAVRYEDLVYCGLHQEEYRISENYMDREFTHVYLYRCEQPLEIYRVQHIEVSGLFRIDAEQFRELVSGDRDRIEAEGVTYDKHLQAVQERRVLTMNDFTDNTAEYYALLFDKLAEL</sequence>
<dbReference type="InterPro" id="IPR015797">
    <property type="entry name" value="NUDIX_hydrolase-like_dom_sf"/>
</dbReference>
<organism evidence="2 3">
    <name type="scientific">Saccharibacillus kuerlensis</name>
    <dbReference type="NCBI Taxonomy" id="459527"/>
    <lineage>
        <taxon>Bacteria</taxon>
        <taxon>Bacillati</taxon>
        <taxon>Bacillota</taxon>
        <taxon>Bacilli</taxon>
        <taxon>Bacillales</taxon>
        <taxon>Paenibacillaceae</taxon>
        <taxon>Saccharibacillus</taxon>
    </lineage>
</organism>
<evidence type="ECO:0000313" key="3">
    <source>
        <dbReference type="Proteomes" id="UP000606653"/>
    </source>
</evidence>
<evidence type="ECO:0000259" key="1">
    <source>
        <dbReference type="PROSITE" id="PS51462"/>
    </source>
</evidence>
<dbReference type="CDD" id="cd04692">
    <property type="entry name" value="NUDIX_Hydrolase"/>
    <property type="match status" value="1"/>
</dbReference>
<dbReference type="Gene3D" id="3.90.79.10">
    <property type="entry name" value="Nucleoside Triphosphate Pyrophosphohydrolase"/>
    <property type="match status" value="1"/>
</dbReference>
<gene>
    <name evidence="2" type="ORF">GCM10010969_25580</name>
</gene>
<accession>A0ABQ2L498</accession>
<feature type="domain" description="Nudix hydrolase" evidence="1">
    <location>
        <begin position="30"/>
        <end position="172"/>
    </location>
</feature>